<reference evidence="2" key="1">
    <citation type="submission" date="2021-02" db="EMBL/GenBank/DDBJ databases">
        <authorList>
            <person name="Nowell W R."/>
        </authorList>
    </citation>
    <scope>NUCLEOTIDE SEQUENCE</scope>
</reference>
<dbReference type="AlphaFoldDB" id="A0A815WKX5"/>
<feature type="compositionally biased region" description="Low complexity" evidence="1">
    <location>
        <begin position="17"/>
        <end position="34"/>
    </location>
</feature>
<name>A0A815WKX5_9BILA</name>
<evidence type="ECO:0000256" key="1">
    <source>
        <dbReference type="SAM" id="MobiDB-lite"/>
    </source>
</evidence>
<feature type="compositionally biased region" description="Polar residues" evidence="1">
    <location>
        <begin position="35"/>
        <end position="85"/>
    </location>
</feature>
<feature type="non-terminal residue" evidence="2">
    <location>
        <position position="93"/>
    </location>
</feature>
<gene>
    <name evidence="2" type="ORF">JYZ213_LOCUS45915</name>
</gene>
<sequence length="93" mass="9707">MSADILPATDVVANNDINPTITSTPTAPTSITNNDQTEASTSNGLLHSNGTNINSVTSSEPLTEGQVESTKNNTYNDNGQSTSNKNDLEPEAL</sequence>
<organism evidence="2 3">
    <name type="scientific">Adineta steineri</name>
    <dbReference type="NCBI Taxonomy" id="433720"/>
    <lineage>
        <taxon>Eukaryota</taxon>
        <taxon>Metazoa</taxon>
        <taxon>Spiralia</taxon>
        <taxon>Gnathifera</taxon>
        <taxon>Rotifera</taxon>
        <taxon>Eurotatoria</taxon>
        <taxon>Bdelloidea</taxon>
        <taxon>Adinetida</taxon>
        <taxon>Adinetidae</taxon>
        <taxon>Adineta</taxon>
    </lineage>
</organism>
<dbReference type="EMBL" id="CAJNOG010004732">
    <property type="protein sequence ID" value="CAF1544549.1"/>
    <property type="molecule type" value="Genomic_DNA"/>
</dbReference>
<evidence type="ECO:0000313" key="2">
    <source>
        <dbReference type="EMBL" id="CAF1544549.1"/>
    </source>
</evidence>
<feature type="region of interest" description="Disordered" evidence="1">
    <location>
        <begin position="1"/>
        <end position="93"/>
    </location>
</feature>
<dbReference type="Proteomes" id="UP000663845">
    <property type="component" value="Unassembled WGS sequence"/>
</dbReference>
<comment type="caution">
    <text evidence="2">The sequence shown here is derived from an EMBL/GenBank/DDBJ whole genome shotgun (WGS) entry which is preliminary data.</text>
</comment>
<protein>
    <submittedName>
        <fullName evidence="2">Uncharacterized protein</fullName>
    </submittedName>
</protein>
<accession>A0A815WKX5</accession>
<proteinExistence type="predicted"/>
<evidence type="ECO:0000313" key="3">
    <source>
        <dbReference type="Proteomes" id="UP000663845"/>
    </source>
</evidence>